<reference evidence="2 3" key="1">
    <citation type="submission" date="2024-04" db="EMBL/GenBank/DDBJ databases">
        <authorList>
            <person name="Fracassetti M."/>
        </authorList>
    </citation>
    <scope>NUCLEOTIDE SEQUENCE [LARGE SCALE GENOMIC DNA]</scope>
</reference>
<dbReference type="Proteomes" id="UP001497516">
    <property type="component" value="Chromosome 2"/>
</dbReference>
<dbReference type="EMBL" id="OZ034815">
    <property type="protein sequence ID" value="CAL1370983.1"/>
    <property type="molecule type" value="Genomic_DNA"/>
</dbReference>
<accession>A0AAV2DAQ9</accession>
<dbReference type="AlphaFoldDB" id="A0AAV2DAQ9"/>
<proteinExistence type="predicted"/>
<protein>
    <submittedName>
        <fullName evidence="2">Uncharacterized protein</fullName>
    </submittedName>
</protein>
<gene>
    <name evidence="2" type="ORF">LTRI10_LOCUS13073</name>
</gene>
<sequence>MTRFPQSIMRHLERIGSDHRPILLLRGQSPKGSSGPKPFRFMAAWMVHNDFGRVLSTSWERGHTFPVSSEVLTGELTNWNKVTFGHILHRKRKLARRLRVLEAANERVGSVASREEESAVRKEMETTLCQEHIMFFQKSRAQWVVHGDKNSRFNHLSTLKRRSFNRIRGRRNNQGLWVFEEVELCKMARDFYVVLYQEEEGPRPSLPGTFPKLRQGSRDGLQRSISREETWVAVKSMGGFNAREKMAILLCFTRNAGVW</sequence>
<feature type="region of interest" description="Disordered" evidence="1">
    <location>
        <begin position="201"/>
        <end position="220"/>
    </location>
</feature>
<organism evidence="2 3">
    <name type="scientific">Linum trigynum</name>
    <dbReference type="NCBI Taxonomy" id="586398"/>
    <lineage>
        <taxon>Eukaryota</taxon>
        <taxon>Viridiplantae</taxon>
        <taxon>Streptophyta</taxon>
        <taxon>Embryophyta</taxon>
        <taxon>Tracheophyta</taxon>
        <taxon>Spermatophyta</taxon>
        <taxon>Magnoliopsida</taxon>
        <taxon>eudicotyledons</taxon>
        <taxon>Gunneridae</taxon>
        <taxon>Pentapetalae</taxon>
        <taxon>rosids</taxon>
        <taxon>fabids</taxon>
        <taxon>Malpighiales</taxon>
        <taxon>Linaceae</taxon>
        <taxon>Linum</taxon>
    </lineage>
</organism>
<evidence type="ECO:0000313" key="3">
    <source>
        <dbReference type="Proteomes" id="UP001497516"/>
    </source>
</evidence>
<name>A0AAV2DAQ9_9ROSI</name>
<evidence type="ECO:0000256" key="1">
    <source>
        <dbReference type="SAM" id="MobiDB-lite"/>
    </source>
</evidence>
<keyword evidence="3" id="KW-1185">Reference proteome</keyword>
<evidence type="ECO:0000313" key="2">
    <source>
        <dbReference type="EMBL" id="CAL1370983.1"/>
    </source>
</evidence>